<dbReference type="CDD" id="cd16917">
    <property type="entry name" value="HATPase_UhpB-NarQ-NarX-like"/>
    <property type="match status" value="1"/>
</dbReference>
<evidence type="ECO:0000313" key="6">
    <source>
        <dbReference type="EMBL" id="MDR6940131.1"/>
    </source>
</evidence>
<feature type="domain" description="GAF" evidence="4">
    <location>
        <begin position="66"/>
        <end position="211"/>
    </location>
</feature>
<dbReference type="PANTHER" id="PTHR24421">
    <property type="entry name" value="NITRATE/NITRITE SENSOR PROTEIN NARX-RELATED"/>
    <property type="match status" value="1"/>
</dbReference>
<feature type="domain" description="GAF" evidence="4">
    <location>
        <begin position="232"/>
        <end position="375"/>
    </location>
</feature>
<dbReference type="InterPro" id="IPR036890">
    <property type="entry name" value="HATPase_C_sf"/>
</dbReference>
<dbReference type="SUPFAM" id="SSF55781">
    <property type="entry name" value="GAF domain-like"/>
    <property type="match status" value="2"/>
</dbReference>
<dbReference type="InterPro" id="IPR029016">
    <property type="entry name" value="GAF-like_dom_sf"/>
</dbReference>
<dbReference type="Pfam" id="PF13185">
    <property type="entry name" value="GAF_2"/>
    <property type="match status" value="2"/>
</dbReference>
<dbReference type="SMART" id="SM00387">
    <property type="entry name" value="HATPase_c"/>
    <property type="match status" value="1"/>
</dbReference>
<evidence type="ECO:0000313" key="7">
    <source>
        <dbReference type="Proteomes" id="UP001266099"/>
    </source>
</evidence>
<reference evidence="6 7" key="1">
    <citation type="submission" date="2023-07" db="EMBL/GenBank/DDBJ databases">
        <title>Sequencing the genomes of 1000 actinobacteria strains.</title>
        <authorList>
            <person name="Klenk H.-P."/>
        </authorList>
    </citation>
    <scope>NUCLEOTIDE SEQUENCE [LARGE SCALE GENOMIC DNA]</scope>
    <source>
        <strain evidence="6 7">DSM 15539</strain>
    </source>
</reference>
<keyword evidence="2 6" id="KW-0418">Kinase</keyword>
<dbReference type="SMART" id="SM00065">
    <property type="entry name" value="GAF"/>
    <property type="match status" value="2"/>
</dbReference>
<dbReference type="EMBL" id="JAVDUJ010000001">
    <property type="protein sequence ID" value="MDR6940131.1"/>
    <property type="molecule type" value="Genomic_DNA"/>
</dbReference>
<evidence type="ECO:0000259" key="4">
    <source>
        <dbReference type="SMART" id="SM00065"/>
    </source>
</evidence>
<gene>
    <name evidence="6" type="ORF">J2S36_001674</name>
</gene>
<dbReference type="Proteomes" id="UP001266099">
    <property type="component" value="Unassembled WGS sequence"/>
</dbReference>
<dbReference type="Pfam" id="PF02518">
    <property type="entry name" value="HATPase_c"/>
    <property type="match status" value="1"/>
</dbReference>
<dbReference type="Gene3D" id="3.30.450.40">
    <property type="match status" value="2"/>
</dbReference>
<organism evidence="6 7">
    <name type="scientific">Arcanobacterium hippocoleae</name>
    <dbReference type="NCBI Taxonomy" id="149017"/>
    <lineage>
        <taxon>Bacteria</taxon>
        <taxon>Bacillati</taxon>
        <taxon>Actinomycetota</taxon>
        <taxon>Actinomycetes</taxon>
        <taxon>Actinomycetales</taxon>
        <taxon>Actinomycetaceae</taxon>
        <taxon>Arcanobacterium</taxon>
    </lineage>
</organism>
<evidence type="ECO:0000256" key="1">
    <source>
        <dbReference type="ARBA" id="ARBA00022679"/>
    </source>
</evidence>
<evidence type="ECO:0000256" key="3">
    <source>
        <dbReference type="ARBA" id="ARBA00023012"/>
    </source>
</evidence>
<dbReference type="InterPro" id="IPR011712">
    <property type="entry name" value="Sig_transdc_His_kin_sub3_dim/P"/>
</dbReference>
<dbReference type="InterPro" id="IPR003018">
    <property type="entry name" value="GAF"/>
</dbReference>
<dbReference type="GO" id="GO:0016301">
    <property type="term" value="F:kinase activity"/>
    <property type="evidence" value="ECO:0007669"/>
    <property type="project" value="UniProtKB-KW"/>
</dbReference>
<dbReference type="SUPFAM" id="SSF55874">
    <property type="entry name" value="ATPase domain of HSP90 chaperone/DNA topoisomerase II/histidine kinase"/>
    <property type="match status" value="1"/>
</dbReference>
<dbReference type="InterPro" id="IPR003594">
    <property type="entry name" value="HATPase_dom"/>
</dbReference>
<dbReference type="Gene3D" id="3.30.565.10">
    <property type="entry name" value="Histidine kinase-like ATPase, C-terminal domain"/>
    <property type="match status" value="1"/>
</dbReference>
<name>A0ABU1T411_9ACTO</name>
<keyword evidence="1" id="KW-0808">Transferase</keyword>
<dbReference type="Gene3D" id="1.20.5.1930">
    <property type="match status" value="1"/>
</dbReference>
<keyword evidence="7" id="KW-1185">Reference proteome</keyword>
<dbReference type="Pfam" id="PF07730">
    <property type="entry name" value="HisKA_3"/>
    <property type="match status" value="1"/>
</dbReference>
<evidence type="ECO:0000256" key="2">
    <source>
        <dbReference type="ARBA" id="ARBA00022777"/>
    </source>
</evidence>
<feature type="domain" description="Histidine kinase/HSP90-like ATPase" evidence="5">
    <location>
        <begin position="500"/>
        <end position="592"/>
    </location>
</feature>
<comment type="caution">
    <text evidence="6">The sequence shown here is derived from an EMBL/GenBank/DDBJ whole genome shotgun (WGS) entry which is preliminary data.</text>
</comment>
<dbReference type="PANTHER" id="PTHR24421:SF56">
    <property type="entry name" value="OXYGEN SENSOR HISTIDINE KINASE RESPONSE REGULATOR DOST"/>
    <property type="match status" value="1"/>
</dbReference>
<sequence>MKNHRTTGKCPFHAVQAQIARAANRQARKSDQETSTTTLNTFSASTDATLIREVLSKALDLTTTLDRDTALQYFVDSACELTGAKYAAIAVIDAHGDTIEFQYSGLSKEIGARIGSPPEGHGVFADIPERGALIVNDLLSYPNSDGFPSPHPVMHNFLGVILPAANDEVWGRLYLANKLGGFTQADAETMSLLASGARIAIQNAKQYAQSQSRARWLTASQNIVSSLLEGSDEEEALQVITDEMRTAARADVALMVLPSINDTWVAEIGSGDGAMALLGTDFPSAGRAQSVIREQSGIVVESMQRLSTVRVESLRQFGPALYAPLVSQGIGRGVIILFRRPKAPEFDLHDLSMAENVSQQAAIALELAEARHAKELAAELDERARISRDLHDLAIQQLFASGMHITAVKEDLGNHLDAKIVKALDSAIWAIDESVGQIRKIVQSLRDDSNPAAVVERLGNETSVALQALGFAPSLIISWNGEEISSEFDRTIIDDAIGSDISDDVVAVVRECLSNVARHAHASSVTIQICASLEQIEIYVTDDGTGIAPSPSRRSGLANLSARARRHHGTFRIAPRNDGMSGTAVHWQVPLR</sequence>
<evidence type="ECO:0000259" key="5">
    <source>
        <dbReference type="SMART" id="SM00387"/>
    </source>
</evidence>
<proteinExistence type="predicted"/>
<keyword evidence="3" id="KW-0902">Two-component regulatory system</keyword>
<dbReference type="RefSeq" id="WP_309957376.1">
    <property type="nucleotide sequence ID" value="NZ_JAVDUJ010000001.1"/>
</dbReference>
<accession>A0ABU1T411</accession>
<protein>
    <submittedName>
        <fullName evidence="6">Signal transduction histidine kinase</fullName>
    </submittedName>
</protein>
<dbReference type="InterPro" id="IPR050482">
    <property type="entry name" value="Sensor_HK_TwoCompSys"/>
</dbReference>